<dbReference type="EMBL" id="GL573380">
    <property type="protein sequence ID" value="ELR05304.1"/>
    <property type="molecule type" value="Genomic_DNA"/>
</dbReference>
<organism evidence="2 3">
    <name type="scientific">Pseudogymnoascus destructans (strain ATCC MYA-4855 / 20631-21)</name>
    <name type="common">Bat white-nose syndrome fungus</name>
    <name type="synonym">Geomyces destructans</name>
    <dbReference type="NCBI Taxonomy" id="658429"/>
    <lineage>
        <taxon>Eukaryota</taxon>
        <taxon>Fungi</taxon>
        <taxon>Dikarya</taxon>
        <taxon>Ascomycota</taxon>
        <taxon>Pezizomycotina</taxon>
        <taxon>Leotiomycetes</taxon>
        <taxon>Thelebolales</taxon>
        <taxon>Thelebolaceae</taxon>
        <taxon>Pseudogymnoascus</taxon>
    </lineage>
</organism>
<evidence type="ECO:0000256" key="1">
    <source>
        <dbReference type="SAM" id="MobiDB-lite"/>
    </source>
</evidence>
<protein>
    <submittedName>
        <fullName evidence="2">Uncharacterized protein</fullName>
    </submittedName>
</protein>
<name>L8FXL5_PSED2</name>
<evidence type="ECO:0000313" key="2">
    <source>
        <dbReference type="EMBL" id="ELR05304.1"/>
    </source>
</evidence>
<feature type="compositionally biased region" description="Basic and acidic residues" evidence="1">
    <location>
        <begin position="9"/>
        <end position="19"/>
    </location>
</feature>
<reference evidence="3" key="1">
    <citation type="submission" date="2010-09" db="EMBL/GenBank/DDBJ databases">
        <title>The genome sequence of Geomyces destructans 20631-21.</title>
        <authorList>
            <consortium name="The Broad Institute Genome Sequencing Platform"/>
            <person name="Cuomo C.A."/>
            <person name="Blehert D.S."/>
            <person name="Lorch J.M."/>
            <person name="Young S.K."/>
            <person name="Zeng Q."/>
            <person name="Gargeya S."/>
            <person name="Fitzgerald M."/>
            <person name="Haas B."/>
            <person name="Abouelleil A."/>
            <person name="Alvarado L."/>
            <person name="Arachchi H.M."/>
            <person name="Berlin A."/>
            <person name="Brown A."/>
            <person name="Chapman S.B."/>
            <person name="Chen Z."/>
            <person name="Dunbar C."/>
            <person name="Freedman E."/>
            <person name="Gearin G."/>
            <person name="Gellesch M."/>
            <person name="Goldberg J."/>
            <person name="Griggs A."/>
            <person name="Gujja S."/>
            <person name="Heiman D."/>
            <person name="Howarth C."/>
            <person name="Larson L."/>
            <person name="Lui A."/>
            <person name="MacDonald P.J.P."/>
            <person name="Montmayeur A."/>
            <person name="Murphy C."/>
            <person name="Neiman D."/>
            <person name="Pearson M."/>
            <person name="Priest M."/>
            <person name="Roberts A."/>
            <person name="Saif S."/>
            <person name="Shea T."/>
            <person name="Shenoy N."/>
            <person name="Sisk P."/>
            <person name="Stolte C."/>
            <person name="Sykes S."/>
            <person name="Wortman J."/>
            <person name="Nusbaum C."/>
            <person name="Birren B."/>
        </authorList>
    </citation>
    <scope>NUCLEOTIDE SEQUENCE [LARGE SCALE GENOMIC DNA]</scope>
    <source>
        <strain evidence="3">ATCC MYA-4855 / 20631-21</strain>
    </source>
</reference>
<dbReference type="VEuPathDB" id="FungiDB:GMDG_07287"/>
<accession>L8FXL5</accession>
<keyword evidence="3" id="KW-1185">Reference proteome</keyword>
<evidence type="ECO:0000313" key="3">
    <source>
        <dbReference type="Proteomes" id="UP000011064"/>
    </source>
</evidence>
<proteinExistence type="predicted"/>
<dbReference type="Proteomes" id="UP000011064">
    <property type="component" value="Unassembled WGS sequence"/>
</dbReference>
<gene>
    <name evidence="2" type="ORF">GMDG_07287</name>
</gene>
<sequence length="72" mass="8206">MDTVRARRMIWEKELRGGDLEDQEGEDGGGNHRNTKRSSATVTMTMEGRVGQSRRRSSRTVPPKPEERKLPP</sequence>
<dbReference type="HOGENOM" id="CLU_2723266_0_0_1"/>
<dbReference type="InParanoid" id="L8FXL5"/>
<feature type="region of interest" description="Disordered" evidence="1">
    <location>
        <begin position="1"/>
        <end position="72"/>
    </location>
</feature>
<dbReference type="AlphaFoldDB" id="L8FXL5"/>